<dbReference type="OrthoDB" id="118170at2"/>
<accession>A0A5B9EH44</accession>
<dbReference type="AlphaFoldDB" id="A0A5B9EH44"/>
<dbReference type="EMBL" id="CP042806">
    <property type="protein sequence ID" value="QEE30140.1"/>
    <property type="molecule type" value="Genomic_DNA"/>
</dbReference>
<sequence>MSMKRIFTLIVCVSTLAAAQDAAKPADQAPPPAASQKEQKEQKDQSVGTLRGIFGKKGKPVVNPEEEAKRKAEIQSQIDALPKQGAPMLDEAGKQMLDPDARPMFNPAPKPLRDKHGEPRLDEHGKLLLQTKDNLGYDEHGKKLKAVKEKEPKKVPVTIEQGTLTVDGWTGKARLNYDIADLKYLYIYAPGIGNTVISGAPFEGAIEQKNAFDGKTLTVSVSEHTLQLASEKPLLHQKHPASAYVRVDREYTMSSRFPVMGYGTLRRPPYAWPGAKAVSTTAPDLPKEVKPTLAAPKPVAVPPPAPTAKPSGPGTDSKR</sequence>
<name>A0A5B9EH44_9BACT</name>
<evidence type="ECO:0000256" key="1">
    <source>
        <dbReference type="SAM" id="MobiDB-lite"/>
    </source>
</evidence>
<evidence type="ECO:0000313" key="4">
    <source>
        <dbReference type="Proteomes" id="UP000321820"/>
    </source>
</evidence>
<feature type="region of interest" description="Disordered" evidence="1">
    <location>
        <begin position="276"/>
        <end position="319"/>
    </location>
</feature>
<keyword evidence="4" id="KW-1185">Reference proteome</keyword>
<dbReference type="RefSeq" id="WP_147649410.1">
    <property type="nucleotide sequence ID" value="NZ_CP042806.1"/>
</dbReference>
<organism evidence="3 4">
    <name type="scientific">Terriglobus albidus</name>
    <dbReference type="NCBI Taxonomy" id="1592106"/>
    <lineage>
        <taxon>Bacteria</taxon>
        <taxon>Pseudomonadati</taxon>
        <taxon>Acidobacteriota</taxon>
        <taxon>Terriglobia</taxon>
        <taxon>Terriglobales</taxon>
        <taxon>Acidobacteriaceae</taxon>
        <taxon>Terriglobus</taxon>
    </lineage>
</organism>
<proteinExistence type="predicted"/>
<keyword evidence="2" id="KW-0732">Signal</keyword>
<feature type="signal peptide" evidence="2">
    <location>
        <begin position="1"/>
        <end position="19"/>
    </location>
</feature>
<reference evidence="3 4" key="1">
    <citation type="submission" date="2019-08" db="EMBL/GenBank/DDBJ databases">
        <title>Complete genome sequence of Terriglobus albidus strain ORNL.</title>
        <authorList>
            <person name="Podar M."/>
        </authorList>
    </citation>
    <scope>NUCLEOTIDE SEQUENCE [LARGE SCALE GENOMIC DNA]</scope>
    <source>
        <strain evidence="3 4">ORNL</strain>
    </source>
</reference>
<dbReference type="Proteomes" id="UP000321820">
    <property type="component" value="Chromosome"/>
</dbReference>
<feature type="chain" id="PRO_5022907115" description="LPS export ABC transporter periplasmic protein LptC" evidence="2">
    <location>
        <begin position="20"/>
        <end position="319"/>
    </location>
</feature>
<feature type="region of interest" description="Disordered" evidence="1">
    <location>
        <begin position="20"/>
        <end position="85"/>
    </location>
</feature>
<dbReference type="KEGG" id="talb:FTW19_20425"/>
<gene>
    <name evidence="3" type="ORF">FTW19_20425</name>
</gene>
<protein>
    <recommendedName>
        <fullName evidence="5">LPS export ABC transporter periplasmic protein LptC</fullName>
    </recommendedName>
</protein>
<evidence type="ECO:0000313" key="3">
    <source>
        <dbReference type="EMBL" id="QEE30140.1"/>
    </source>
</evidence>
<evidence type="ECO:0000256" key="2">
    <source>
        <dbReference type="SAM" id="SignalP"/>
    </source>
</evidence>
<evidence type="ECO:0008006" key="5">
    <source>
        <dbReference type="Google" id="ProtNLM"/>
    </source>
</evidence>